<dbReference type="Gene3D" id="3.40.50.1000">
    <property type="entry name" value="HAD superfamily/HAD-like"/>
    <property type="match status" value="1"/>
</dbReference>
<sequence length="249" mass="26520">MRPGLIIFDCDGVLIDSEVLSARALIDELACHGIAVDVDFVARHFIGRAYPVILAEVRERFGVVLPASFETDYRARLIAGFERGLSPMPGAVEMLERLDVPCCVATSSSPPRLAASLRISGLEQFFVGRAFTASEVARGKPAPDLFLHAAARMGADPAACVVVEDSVAGLQAGAAAGMETWHFTGGSHFGHMNIVLPDALRPQARFAGFAELQAARPELFRSPPPLVQSLLQISPQPVLQPPADLADPA</sequence>
<reference evidence="6" key="1">
    <citation type="journal article" date="2019" name="Int. J. Syst. Evol. Microbiol.">
        <title>The Global Catalogue of Microorganisms (GCM) 10K type strain sequencing project: providing services to taxonomists for standard genome sequencing and annotation.</title>
        <authorList>
            <consortium name="The Broad Institute Genomics Platform"/>
            <consortium name="The Broad Institute Genome Sequencing Center for Infectious Disease"/>
            <person name="Wu L."/>
            <person name="Ma J."/>
        </authorList>
    </citation>
    <scope>NUCLEOTIDE SEQUENCE [LARGE SCALE GENOMIC DNA]</scope>
    <source>
        <strain evidence="6">CCM 7435</strain>
    </source>
</reference>
<dbReference type="GO" id="GO:0016787">
    <property type="term" value="F:hydrolase activity"/>
    <property type="evidence" value="ECO:0007669"/>
    <property type="project" value="UniProtKB-KW"/>
</dbReference>
<evidence type="ECO:0000256" key="1">
    <source>
        <dbReference type="ARBA" id="ARBA00001946"/>
    </source>
</evidence>
<comment type="cofactor">
    <cofactor evidence="1">
        <name>Mg(2+)</name>
        <dbReference type="ChEBI" id="CHEBI:18420"/>
    </cofactor>
</comment>
<comment type="similarity">
    <text evidence="2">Belongs to the HAD-like hydrolase superfamily. CbbY/CbbZ/Gph/YieH family.</text>
</comment>
<keyword evidence="5" id="KW-0378">Hydrolase</keyword>
<evidence type="ECO:0000256" key="4">
    <source>
        <dbReference type="ARBA" id="ARBA00022842"/>
    </source>
</evidence>
<name>A0ABW4YWF5_9HYPH</name>
<gene>
    <name evidence="5" type="ORF">ACFSNC_08720</name>
</gene>
<evidence type="ECO:0000256" key="2">
    <source>
        <dbReference type="ARBA" id="ARBA00006171"/>
    </source>
</evidence>
<dbReference type="CDD" id="cd07526">
    <property type="entry name" value="HAD_BPGM_like"/>
    <property type="match status" value="1"/>
</dbReference>
<dbReference type="SUPFAM" id="SSF56784">
    <property type="entry name" value="HAD-like"/>
    <property type="match status" value="1"/>
</dbReference>
<accession>A0ABW4YWF5</accession>
<keyword evidence="6" id="KW-1185">Reference proteome</keyword>
<dbReference type="Gene3D" id="1.10.150.240">
    <property type="entry name" value="Putative phosphatase, domain 2"/>
    <property type="match status" value="1"/>
</dbReference>
<keyword evidence="4" id="KW-0460">Magnesium</keyword>
<dbReference type="Pfam" id="PF00702">
    <property type="entry name" value="Hydrolase"/>
    <property type="match status" value="1"/>
</dbReference>
<proteinExistence type="inferred from homology"/>
<dbReference type="EMBL" id="JBHUHD010000001">
    <property type="protein sequence ID" value="MFD2140479.1"/>
    <property type="molecule type" value="Genomic_DNA"/>
</dbReference>
<dbReference type="InterPro" id="IPR023214">
    <property type="entry name" value="HAD_sf"/>
</dbReference>
<keyword evidence="3" id="KW-0479">Metal-binding</keyword>
<evidence type="ECO:0000313" key="5">
    <source>
        <dbReference type="EMBL" id="MFD2140479.1"/>
    </source>
</evidence>
<evidence type="ECO:0000256" key="3">
    <source>
        <dbReference type="ARBA" id="ARBA00022723"/>
    </source>
</evidence>
<dbReference type="InterPro" id="IPR023198">
    <property type="entry name" value="PGP-like_dom2"/>
</dbReference>
<dbReference type="SFLD" id="SFLDG01129">
    <property type="entry name" value="C1.5:_HAD__Beta-PGM__Phosphata"/>
    <property type="match status" value="1"/>
</dbReference>
<dbReference type="Proteomes" id="UP001597299">
    <property type="component" value="Unassembled WGS sequence"/>
</dbReference>
<dbReference type="NCBIfam" id="TIGR01509">
    <property type="entry name" value="HAD-SF-IA-v3"/>
    <property type="match status" value="1"/>
</dbReference>
<dbReference type="PANTHER" id="PTHR46193">
    <property type="entry name" value="6-PHOSPHOGLUCONATE PHOSPHATASE"/>
    <property type="match status" value="1"/>
</dbReference>
<dbReference type="InterPro" id="IPR006439">
    <property type="entry name" value="HAD-SF_hydro_IA"/>
</dbReference>
<dbReference type="SFLD" id="SFLDS00003">
    <property type="entry name" value="Haloacid_Dehalogenase"/>
    <property type="match status" value="1"/>
</dbReference>
<organism evidence="5 6">
    <name type="scientific">Ancylobacter oerskovii</name>
    <dbReference type="NCBI Taxonomy" id="459519"/>
    <lineage>
        <taxon>Bacteria</taxon>
        <taxon>Pseudomonadati</taxon>
        <taxon>Pseudomonadota</taxon>
        <taxon>Alphaproteobacteria</taxon>
        <taxon>Hyphomicrobiales</taxon>
        <taxon>Xanthobacteraceae</taxon>
        <taxon>Ancylobacter</taxon>
    </lineage>
</organism>
<dbReference type="RefSeq" id="WP_213352953.1">
    <property type="nucleotide sequence ID" value="NZ_JAHBGB010000031.1"/>
</dbReference>
<dbReference type="InterPro" id="IPR036412">
    <property type="entry name" value="HAD-like_sf"/>
</dbReference>
<protein>
    <submittedName>
        <fullName evidence="5">HAD family hydrolase</fullName>
    </submittedName>
</protein>
<dbReference type="InterPro" id="IPR051600">
    <property type="entry name" value="Beta-PGM-like"/>
</dbReference>
<evidence type="ECO:0000313" key="6">
    <source>
        <dbReference type="Proteomes" id="UP001597299"/>
    </source>
</evidence>
<dbReference type="PANTHER" id="PTHR46193:SF10">
    <property type="entry name" value="6-PHOSPHOGLUCONATE PHOSPHATASE"/>
    <property type="match status" value="1"/>
</dbReference>
<comment type="caution">
    <text evidence="5">The sequence shown here is derived from an EMBL/GenBank/DDBJ whole genome shotgun (WGS) entry which is preliminary data.</text>
</comment>